<dbReference type="InterPro" id="IPR004046">
    <property type="entry name" value="GST_C"/>
</dbReference>
<dbReference type="Proteomes" id="UP001152797">
    <property type="component" value="Unassembled WGS sequence"/>
</dbReference>
<sequence length="523" mass="61140">MALDPILSLSPRTGSRGHSPQRERMDPRTEHVLQDAALCHQADYWQSRCNDLKKNLSQVKAELASVLERERSLSIRNTELESRKSSNDELEDEAYELQRELDGKKEELRHLRKEFQVNHSEMQRRLDSALRNSKSKEDLCETLRLQLRSKVGELDKAKDELHELKKQFTKEQELHHRSTAELRAKLEALAQIRDSFQAKQQDFERQEELCHEAVAELSSLRLRLKAAQEEDSKKTRMLEVLQSENDLWIGRSAHYKKQYYDALRQGLDSRPETRPEMVLHYGHDAWLILAVSHCKTPLASTRQLRNRCPYAQRTWIALEEKGIPYSRRVVNLKNKTEVDWYKQNVNPLGKVPAIRDSDGTTLYESEIINEYLEQKFDCGPNLMPEDAAGCAHVKLWNHHLNNKLSPAHFTFLMNKNETADAELLKALEDALQYYEDNLQGPYLAGNFSLADISALPFFERLVFSCRKFKNYEIPKRMVKLQKWLETAMAHESFLVTKRPEHKLEEVYQMFLSMNYKFGGLNRN</sequence>
<dbReference type="SUPFAM" id="SSF52833">
    <property type="entry name" value="Thioredoxin-like"/>
    <property type="match status" value="1"/>
</dbReference>
<dbReference type="SUPFAM" id="SSF47616">
    <property type="entry name" value="GST C-terminal domain-like"/>
    <property type="match status" value="1"/>
</dbReference>
<dbReference type="AlphaFoldDB" id="A0A9P1G5Z8"/>
<dbReference type="PROSITE" id="PS50404">
    <property type="entry name" value="GST_NTER"/>
    <property type="match status" value="1"/>
</dbReference>
<accession>A0A9P1G5Z8</accession>
<evidence type="ECO:0000313" key="7">
    <source>
        <dbReference type="Proteomes" id="UP001152797"/>
    </source>
</evidence>
<dbReference type="Gene3D" id="1.20.1050.10">
    <property type="match status" value="1"/>
</dbReference>
<dbReference type="InterPro" id="IPR036249">
    <property type="entry name" value="Thioredoxin-like_sf"/>
</dbReference>
<evidence type="ECO:0000259" key="4">
    <source>
        <dbReference type="PROSITE" id="PS50405"/>
    </source>
</evidence>
<dbReference type="Pfam" id="PF13409">
    <property type="entry name" value="GST_N_2"/>
    <property type="match status" value="1"/>
</dbReference>
<dbReference type="EMBL" id="CAMXCT030002581">
    <property type="protein sequence ID" value="CAL4786407.1"/>
    <property type="molecule type" value="Genomic_DNA"/>
</dbReference>
<keyword evidence="1" id="KW-0175">Coiled coil</keyword>
<evidence type="ECO:0000256" key="1">
    <source>
        <dbReference type="SAM" id="Coils"/>
    </source>
</evidence>
<organism evidence="5">
    <name type="scientific">Cladocopium goreaui</name>
    <dbReference type="NCBI Taxonomy" id="2562237"/>
    <lineage>
        <taxon>Eukaryota</taxon>
        <taxon>Sar</taxon>
        <taxon>Alveolata</taxon>
        <taxon>Dinophyceae</taxon>
        <taxon>Suessiales</taxon>
        <taxon>Symbiodiniaceae</taxon>
        <taxon>Cladocopium</taxon>
    </lineage>
</organism>
<dbReference type="EMBL" id="CAMXCT020002581">
    <property type="protein sequence ID" value="CAL1152470.1"/>
    <property type="molecule type" value="Genomic_DNA"/>
</dbReference>
<protein>
    <submittedName>
        <fullName evidence="6">Probable glutathione S-transferase DHAR1, cytosolic (GSH-dependent dehydroascorbate reductase 1 ) (OsDHAR1) (Glutathione-dependent dehydroascorbat e reductase 1)</fullName>
    </submittedName>
</protein>
<feature type="domain" description="GST C-terminal" evidence="4">
    <location>
        <begin position="386"/>
        <end position="510"/>
    </location>
</feature>
<gene>
    <name evidence="5" type="ORF">C1SCF055_LOCUS25341</name>
</gene>
<reference evidence="6 7" key="2">
    <citation type="submission" date="2024-05" db="EMBL/GenBank/DDBJ databases">
        <authorList>
            <person name="Chen Y."/>
            <person name="Shah S."/>
            <person name="Dougan E. K."/>
            <person name="Thang M."/>
            <person name="Chan C."/>
        </authorList>
    </citation>
    <scope>NUCLEOTIDE SEQUENCE [LARGE SCALE GENOMIC DNA]</scope>
</reference>
<dbReference type="PROSITE" id="PS50405">
    <property type="entry name" value="GST_CTER"/>
    <property type="match status" value="1"/>
</dbReference>
<dbReference type="Pfam" id="PF00043">
    <property type="entry name" value="GST_C"/>
    <property type="match status" value="1"/>
</dbReference>
<dbReference type="PANTHER" id="PTHR43968:SF6">
    <property type="entry name" value="GLUTATHIONE S-TRANSFERASE OMEGA"/>
    <property type="match status" value="1"/>
</dbReference>
<dbReference type="InterPro" id="IPR050983">
    <property type="entry name" value="GST_Omega/HSP26"/>
</dbReference>
<evidence type="ECO:0000313" key="6">
    <source>
        <dbReference type="EMBL" id="CAL4786407.1"/>
    </source>
</evidence>
<dbReference type="InterPro" id="IPR036282">
    <property type="entry name" value="Glutathione-S-Trfase_C_sf"/>
</dbReference>
<evidence type="ECO:0000256" key="2">
    <source>
        <dbReference type="SAM" id="MobiDB-lite"/>
    </source>
</evidence>
<dbReference type="OrthoDB" id="4951845at2759"/>
<dbReference type="SFLD" id="SFLDS00019">
    <property type="entry name" value="Glutathione_Transferase_(cytos"/>
    <property type="match status" value="1"/>
</dbReference>
<feature type="coiled-coil region" evidence="1">
    <location>
        <begin position="49"/>
        <end position="174"/>
    </location>
</feature>
<proteinExistence type="predicted"/>
<feature type="domain" description="GST N-terminal" evidence="3">
    <location>
        <begin position="298"/>
        <end position="380"/>
    </location>
</feature>
<dbReference type="InterPro" id="IPR040079">
    <property type="entry name" value="Glutathione_S-Trfase"/>
</dbReference>
<evidence type="ECO:0000259" key="3">
    <source>
        <dbReference type="PROSITE" id="PS50404"/>
    </source>
</evidence>
<evidence type="ECO:0000313" key="5">
    <source>
        <dbReference type="EMBL" id="CAI3999095.1"/>
    </source>
</evidence>
<dbReference type="PANTHER" id="PTHR43968">
    <property type="match status" value="1"/>
</dbReference>
<name>A0A9P1G5Z8_9DINO</name>
<keyword evidence="7" id="KW-1185">Reference proteome</keyword>
<dbReference type="CDD" id="cd00570">
    <property type="entry name" value="GST_N_family"/>
    <property type="match status" value="1"/>
</dbReference>
<dbReference type="InterPro" id="IPR010987">
    <property type="entry name" value="Glutathione-S-Trfase_C-like"/>
</dbReference>
<comment type="caution">
    <text evidence="5">The sequence shown here is derived from an EMBL/GenBank/DDBJ whole genome shotgun (WGS) entry which is preliminary data.</text>
</comment>
<dbReference type="Gene3D" id="3.40.30.10">
    <property type="entry name" value="Glutaredoxin"/>
    <property type="match status" value="1"/>
</dbReference>
<dbReference type="SFLD" id="SFLDG00358">
    <property type="entry name" value="Main_(cytGST)"/>
    <property type="match status" value="1"/>
</dbReference>
<feature type="region of interest" description="Disordered" evidence="2">
    <location>
        <begin position="1"/>
        <end position="27"/>
    </location>
</feature>
<dbReference type="GO" id="GO:0005737">
    <property type="term" value="C:cytoplasm"/>
    <property type="evidence" value="ECO:0007669"/>
    <property type="project" value="TreeGrafter"/>
</dbReference>
<dbReference type="InterPro" id="IPR004045">
    <property type="entry name" value="Glutathione_S-Trfase_N"/>
</dbReference>
<dbReference type="EMBL" id="CAMXCT010002581">
    <property type="protein sequence ID" value="CAI3999095.1"/>
    <property type="molecule type" value="Genomic_DNA"/>
</dbReference>
<reference evidence="5" key="1">
    <citation type="submission" date="2022-10" db="EMBL/GenBank/DDBJ databases">
        <authorList>
            <person name="Chen Y."/>
            <person name="Dougan E. K."/>
            <person name="Chan C."/>
            <person name="Rhodes N."/>
            <person name="Thang M."/>
        </authorList>
    </citation>
    <scope>NUCLEOTIDE SEQUENCE</scope>
</reference>